<reference evidence="3 4" key="2">
    <citation type="journal article" date="2016" name="Genome Announc.">
        <title>Draft Genome Sequence of Erythromycin- and Oxytetracycline-Sensitive Nocardia seriolae Strain U-1 (NBRC 110359).</title>
        <authorList>
            <person name="Imajoh M."/>
            <person name="Sukeda M."/>
            <person name="Shimizu M."/>
            <person name="Yamane J."/>
            <person name="Ohnishi K."/>
            <person name="Oshima S."/>
        </authorList>
    </citation>
    <scope>NUCLEOTIDE SEQUENCE [LARGE SCALE GENOMIC DNA]</scope>
    <source>
        <strain evidence="3 4">U-1</strain>
    </source>
</reference>
<dbReference type="EC" id="2.4.1.-" evidence="2"/>
<dbReference type="AlphaFoldDB" id="A0ABC8ATN1"/>
<dbReference type="FunFam" id="3.40.50.2000:FF:000072">
    <property type="entry name" value="Glycosyl transferase"/>
    <property type="match status" value="1"/>
</dbReference>
<dbReference type="InterPro" id="IPR050426">
    <property type="entry name" value="Glycosyltransferase_28"/>
</dbReference>
<dbReference type="GO" id="GO:0016758">
    <property type="term" value="F:hexosyltransferase activity"/>
    <property type="evidence" value="ECO:0007669"/>
    <property type="project" value="UniProtKB-ARBA"/>
</dbReference>
<dbReference type="Proteomes" id="UP000180166">
    <property type="component" value="Chromosome"/>
</dbReference>
<dbReference type="GO" id="GO:0009247">
    <property type="term" value="P:glycolipid biosynthetic process"/>
    <property type="evidence" value="ECO:0007669"/>
    <property type="project" value="UniProtKB-ARBA"/>
</dbReference>
<evidence type="ECO:0000259" key="1">
    <source>
        <dbReference type="Pfam" id="PF06722"/>
    </source>
</evidence>
<dbReference type="RefSeq" id="WP_052087114.1">
    <property type="nucleotide sequence ID" value="NZ_AP017900.1"/>
</dbReference>
<dbReference type="InterPro" id="IPR002213">
    <property type="entry name" value="UDP_glucos_trans"/>
</dbReference>
<reference evidence="2 5" key="3">
    <citation type="submission" date="2016-10" db="EMBL/GenBank/DDBJ databases">
        <title>Genome sequence of Nocardia seriolae strain EM150506, isolated from Anguila japonica.</title>
        <authorList>
            <person name="Han H.-J."/>
        </authorList>
    </citation>
    <scope>NUCLEOTIDE SEQUENCE [LARGE SCALE GENOMIC DNA]</scope>
    <source>
        <strain evidence="2 5">EM150506</strain>
    </source>
</reference>
<accession>A0ABC8ATN1</accession>
<dbReference type="KEGG" id="nsr:NS506_03531"/>
<name>A0ABC8ATN1_9NOCA</name>
<dbReference type="InterPro" id="IPR010610">
    <property type="entry name" value="EryCIII-like_C"/>
</dbReference>
<dbReference type="SUPFAM" id="SSF53756">
    <property type="entry name" value="UDP-Glycosyltransferase/glycogen phosphorylase"/>
    <property type="match status" value="1"/>
</dbReference>
<dbReference type="GO" id="GO:0017000">
    <property type="term" value="P:antibiotic biosynthetic process"/>
    <property type="evidence" value="ECO:0007669"/>
    <property type="project" value="UniProtKB-ARBA"/>
</dbReference>
<dbReference type="Pfam" id="PF06722">
    <property type="entry name" value="EryCIII-like_C"/>
    <property type="match status" value="1"/>
</dbReference>
<keyword evidence="4" id="KW-1185">Reference proteome</keyword>
<feature type="domain" description="Erythromycin biosynthesis protein CIII-like C-terminal" evidence="1">
    <location>
        <begin position="43"/>
        <end position="185"/>
    </location>
</feature>
<evidence type="ECO:0000313" key="3">
    <source>
        <dbReference type="EMBL" id="GAP33435.1"/>
    </source>
</evidence>
<dbReference type="Gene3D" id="3.40.50.2000">
    <property type="entry name" value="Glycogen Phosphorylase B"/>
    <property type="match status" value="1"/>
</dbReference>
<keyword evidence="2" id="KW-0808">Transferase</keyword>
<gene>
    <name evidence="2" type="ORF">NS506_03531</name>
    <name evidence="3" type="ORF">NSK11_contig00267-0004</name>
</gene>
<proteinExistence type="predicted"/>
<evidence type="ECO:0000313" key="2">
    <source>
        <dbReference type="EMBL" id="APA97583.1"/>
    </source>
</evidence>
<evidence type="ECO:0000313" key="5">
    <source>
        <dbReference type="Proteomes" id="UP000180166"/>
    </source>
</evidence>
<reference evidence="4" key="1">
    <citation type="submission" date="2015-07" db="EMBL/GenBank/DDBJ databases">
        <title>Nocardia seriolae U-1 whole genome shotgun sequence.</title>
        <authorList>
            <person name="Imajoh M."/>
            <person name="Fukumoto Y."/>
            <person name="Sukeda M."/>
            <person name="Yamane J."/>
            <person name="Yamasaki K."/>
            <person name="Shimizu M."/>
            <person name="Ohnishi K."/>
            <person name="Oshima S."/>
        </authorList>
    </citation>
    <scope>NUCLEOTIDE SEQUENCE [LARGE SCALE GENOMIC DNA]</scope>
    <source>
        <strain evidence="4">U-1</strain>
    </source>
</reference>
<dbReference type="GO" id="GO:0016020">
    <property type="term" value="C:membrane"/>
    <property type="evidence" value="ECO:0007669"/>
    <property type="project" value="GOC"/>
</dbReference>
<protein>
    <submittedName>
        <fullName evidence="3">Glycosyltransferase</fullName>
    </submittedName>
    <submittedName>
        <fullName evidence="2">TDP-daunosamine transferase DnrS</fullName>
        <ecNumber evidence="2">2.4.1.-</ecNumber>
    </submittedName>
</protein>
<organism evidence="2 5">
    <name type="scientific">Nocardia seriolae</name>
    <dbReference type="NCBI Taxonomy" id="37332"/>
    <lineage>
        <taxon>Bacteria</taxon>
        <taxon>Bacillati</taxon>
        <taxon>Actinomycetota</taxon>
        <taxon>Actinomycetes</taxon>
        <taxon>Mycobacteriales</taxon>
        <taxon>Nocardiaceae</taxon>
        <taxon>Nocardia</taxon>
    </lineage>
</organism>
<dbReference type="CDD" id="cd03784">
    <property type="entry name" value="GT1_Gtf-like"/>
    <property type="match status" value="1"/>
</dbReference>
<keyword evidence="2" id="KW-0328">Glycosyltransferase</keyword>
<dbReference type="Proteomes" id="UP000037179">
    <property type="component" value="Unassembled WGS sequence"/>
</dbReference>
<dbReference type="EMBL" id="CP017839">
    <property type="protein sequence ID" value="APA97583.1"/>
    <property type="molecule type" value="Genomic_DNA"/>
</dbReference>
<dbReference type="PANTHER" id="PTHR48050">
    <property type="entry name" value="STEROL 3-BETA-GLUCOSYLTRANSFERASE"/>
    <property type="match status" value="1"/>
</dbReference>
<sequence>MRPLPVPEADDRVRLPGIPASRPLIYLTLGTVFGTRELLTEAIAGLARLDAHVIVAAGRLDPDEVGPAPGNVSVHGWVPQAGLLSHADVVVHHGGSGTALGALSSAVPQLLLPQGADQFANADAVEAAGAGIRLADGDIGADAIADAAQRLPQRRGNDYRAAAEAIAGEIARMPGPDEVVDWLREVPRGR</sequence>
<dbReference type="EMBL" id="BBYQ01000267">
    <property type="protein sequence ID" value="GAP33435.1"/>
    <property type="molecule type" value="Genomic_DNA"/>
</dbReference>
<dbReference type="PANTHER" id="PTHR48050:SF13">
    <property type="entry name" value="STEROL 3-BETA-GLUCOSYLTRANSFERASE UGT80A2"/>
    <property type="match status" value="1"/>
</dbReference>
<evidence type="ECO:0000313" key="4">
    <source>
        <dbReference type="Proteomes" id="UP000037179"/>
    </source>
</evidence>